<dbReference type="SUPFAM" id="SSF52374">
    <property type="entry name" value="Nucleotidylyl transferase"/>
    <property type="match status" value="1"/>
</dbReference>
<dbReference type="GO" id="GO:0008270">
    <property type="term" value="F:zinc ion binding"/>
    <property type="evidence" value="ECO:0007669"/>
    <property type="project" value="UniProtKB-UniRule"/>
</dbReference>
<dbReference type="InterPro" id="IPR020058">
    <property type="entry name" value="Glu/Gln-tRNA-synth_Ib_cat-dom"/>
</dbReference>
<evidence type="ECO:0000256" key="2">
    <source>
        <dbReference type="ARBA" id="ARBA00022723"/>
    </source>
</evidence>
<evidence type="ECO:0000256" key="3">
    <source>
        <dbReference type="ARBA" id="ARBA00022741"/>
    </source>
</evidence>
<feature type="binding site" evidence="7">
    <location>
        <position position="151"/>
    </location>
    <ligand>
        <name>Zn(2+)</name>
        <dbReference type="ChEBI" id="CHEBI:29105"/>
    </ligand>
</feature>
<dbReference type="InterPro" id="IPR001412">
    <property type="entry name" value="aa-tRNA-synth_I_CS"/>
</dbReference>
<dbReference type="EC" id="6.1.1.-" evidence="7"/>
<evidence type="ECO:0000259" key="9">
    <source>
        <dbReference type="Pfam" id="PF00749"/>
    </source>
</evidence>
<keyword evidence="1 7" id="KW-0436">Ligase</keyword>
<proteinExistence type="inferred from homology"/>
<dbReference type="OrthoDB" id="9807503at2"/>
<feature type="binding site" evidence="7">
    <location>
        <position position="123"/>
    </location>
    <ligand>
        <name>Zn(2+)</name>
        <dbReference type="ChEBI" id="CHEBI:29105"/>
    </ligand>
</feature>
<dbReference type="GO" id="GO:0006400">
    <property type="term" value="P:tRNA modification"/>
    <property type="evidence" value="ECO:0007669"/>
    <property type="project" value="InterPro"/>
</dbReference>
<keyword evidence="4 7" id="KW-0862">Zinc</keyword>
<dbReference type="Gene3D" id="3.40.50.620">
    <property type="entry name" value="HUPs"/>
    <property type="match status" value="1"/>
</dbReference>
<dbReference type="KEGG" id="ahel:Q31a_32330"/>
<dbReference type="PROSITE" id="PS00178">
    <property type="entry name" value="AA_TRNA_LIGASE_I"/>
    <property type="match status" value="1"/>
</dbReference>
<feature type="domain" description="Glutamyl/glutaminyl-tRNA synthetase class Ib catalytic" evidence="9">
    <location>
        <begin position="18"/>
        <end position="300"/>
    </location>
</feature>
<evidence type="ECO:0000256" key="4">
    <source>
        <dbReference type="ARBA" id="ARBA00022833"/>
    </source>
</evidence>
<dbReference type="Pfam" id="PF00749">
    <property type="entry name" value="tRNA-synt_1c"/>
    <property type="match status" value="1"/>
</dbReference>
<evidence type="ECO:0000313" key="10">
    <source>
        <dbReference type="EMBL" id="QDV24911.1"/>
    </source>
</evidence>
<dbReference type="GO" id="GO:0006424">
    <property type="term" value="P:glutamyl-tRNA aminoacylation"/>
    <property type="evidence" value="ECO:0007669"/>
    <property type="project" value="InterPro"/>
</dbReference>
<dbReference type="InterPro" id="IPR049940">
    <property type="entry name" value="GluQ/Sye"/>
</dbReference>
<name>A0A518G8K3_9BACT</name>
<feature type="binding site" evidence="7">
    <location>
        <position position="125"/>
    </location>
    <ligand>
        <name>Zn(2+)</name>
        <dbReference type="ChEBI" id="CHEBI:29105"/>
    </ligand>
</feature>
<reference evidence="10 11" key="1">
    <citation type="submission" date="2019-02" db="EMBL/GenBank/DDBJ databases">
        <title>Deep-cultivation of Planctomycetes and their phenomic and genomic characterization uncovers novel biology.</title>
        <authorList>
            <person name="Wiegand S."/>
            <person name="Jogler M."/>
            <person name="Boedeker C."/>
            <person name="Pinto D."/>
            <person name="Vollmers J."/>
            <person name="Rivas-Marin E."/>
            <person name="Kohn T."/>
            <person name="Peeters S.H."/>
            <person name="Heuer A."/>
            <person name="Rast P."/>
            <person name="Oberbeckmann S."/>
            <person name="Bunk B."/>
            <person name="Jeske O."/>
            <person name="Meyerdierks A."/>
            <person name="Storesund J.E."/>
            <person name="Kallscheuer N."/>
            <person name="Luecker S."/>
            <person name="Lage O.M."/>
            <person name="Pohl T."/>
            <person name="Merkel B.J."/>
            <person name="Hornburger P."/>
            <person name="Mueller R.-W."/>
            <person name="Bruemmer F."/>
            <person name="Labrenz M."/>
            <person name="Spormann A.M."/>
            <person name="Op den Camp H."/>
            <person name="Overmann J."/>
            <person name="Amann R."/>
            <person name="Jetten M.S.M."/>
            <person name="Mascher T."/>
            <person name="Medema M.H."/>
            <person name="Devos D.P."/>
            <person name="Kaster A.-K."/>
            <person name="Ovreas L."/>
            <person name="Rohde M."/>
            <person name="Galperin M.Y."/>
            <person name="Jogler C."/>
        </authorList>
    </citation>
    <scope>NUCLEOTIDE SEQUENCE [LARGE SCALE GENOMIC DNA]</scope>
    <source>
        <strain evidence="10 11">Q31a</strain>
    </source>
</reference>
<dbReference type="GO" id="GO:0005524">
    <property type="term" value="F:ATP binding"/>
    <property type="evidence" value="ECO:0007669"/>
    <property type="project" value="UniProtKB-KW"/>
</dbReference>
<gene>
    <name evidence="10" type="primary">gltX_1</name>
    <name evidence="7" type="synonym">gluQ</name>
    <name evidence="10" type="ORF">Q31a_32330</name>
</gene>
<dbReference type="InterPro" id="IPR000924">
    <property type="entry name" value="Glu/Gln-tRNA-synth"/>
</dbReference>
<comment type="cofactor">
    <cofactor evidence="7">
        <name>Zn(2+)</name>
        <dbReference type="ChEBI" id="CHEBI:29105"/>
    </cofactor>
    <text evidence="7">Binds 1 zinc ion per subunit.</text>
</comment>
<evidence type="ECO:0000256" key="1">
    <source>
        <dbReference type="ARBA" id="ARBA00022598"/>
    </source>
</evidence>
<feature type="binding site" evidence="7">
    <location>
        <begin position="21"/>
        <end position="25"/>
    </location>
    <ligand>
        <name>L-glutamate</name>
        <dbReference type="ChEBI" id="CHEBI:29985"/>
    </ligand>
</feature>
<feature type="binding site" evidence="7">
    <location>
        <position position="216"/>
    </location>
    <ligand>
        <name>L-glutamate</name>
        <dbReference type="ChEBI" id="CHEBI:29985"/>
    </ligand>
</feature>
<feature type="binding site" evidence="7">
    <location>
        <position position="147"/>
    </location>
    <ligand>
        <name>Zn(2+)</name>
        <dbReference type="ChEBI" id="CHEBI:29105"/>
    </ligand>
</feature>
<organism evidence="10 11">
    <name type="scientific">Aureliella helgolandensis</name>
    <dbReference type="NCBI Taxonomy" id="2527968"/>
    <lineage>
        <taxon>Bacteria</taxon>
        <taxon>Pseudomonadati</taxon>
        <taxon>Planctomycetota</taxon>
        <taxon>Planctomycetia</taxon>
        <taxon>Pirellulales</taxon>
        <taxon>Pirellulaceae</taxon>
        <taxon>Aureliella</taxon>
    </lineage>
</organism>
<accession>A0A518G8K3</accession>
<keyword evidence="3 7" id="KW-0547">Nucleotide-binding</keyword>
<protein>
    <recommendedName>
        <fullName evidence="7">Glutamyl-Q tRNA(Asp) synthetase</fullName>
        <shortName evidence="7">Glu-Q-RSs</shortName>
        <ecNumber evidence="7">6.1.1.-</ecNumber>
    </recommendedName>
</protein>
<dbReference type="Proteomes" id="UP000318017">
    <property type="component" value="Chromosome"/>
</dbReference>
<dbReference type="PANTHER" id="PTHR43311:SF1">
    <property type="entry name" value="GLUTAMYL-Q TRNA(ASP) SYNTHETASE"/>
    <property type="match status" value="1"/>
</dbReference>
<keyword evidence="11" id="KW-1185">Reference proteome</keyword>
<dbReference type="InterPro" id="IPR022380">
    <property type="entry name" value="Glu-Q_tRNA(Asp)_Synthase"/>
</dbReference>
<evidence type="ECO:0000256" key="7">
    <source>
        <dbReference type="HAMAP-Rule" id="MF_01428"/>
    </source>
</evidence>
<evidence type="ECO:0000256" key="8">
    <source>
        <dbReference type="RuleBase" id="RU363037"/>
    </source>
</evidence>
<dbReference type="InterPro" id="IPR014729">
    <property type="entry name" value="Rossmann-like_a/b/a_fold"/>
</dbReference>
<comment type="function">
    <text evidence="7">Catalyzes the tRNA-independent activation of glutamate in presence of ATP and the subsequent transfer of glutamate onto a tRNA(Asp). Glutamate is transferred on the 2-amino-5-(4,5-dihydroxy-2-cyclopenten-1-yl) moiety of the queuosine in the wobble position of the QUC anticodon.</text>
</comment>
<dbReference type="GO" id="GO:0005829">
    <property type="term" value="C:cytosol"/>
    <property type="evidence" value="ECO:0007669"/>
    <property type="project" value="TreeGrafter"/>
</dbReference>
<feature type="binding site" evidence="7">
    <location>
        <position position="275"/>
    </location>
    <ligand>
        <name>ATP</name>
        <dbReference type="ChEBI" id="CHEBI:30616"/>
    </ligand>
</feature>
<feature type="binding site" evidence="7">
    <location>
        <position position="57"/>
    </location>
    <ligand>
        <name>L-glutamate</name>
        <dbReference type="ChEBI" id="CHEBI:29985"/>
    </ligand>
</feature>
<dbReference type="GO" id="GO:0004818">
    <property type="term" value="F:glutamate-tRNA ligase activity"/>
    <property type="evidence" value="ECO:0007669"/>
    <property type="project" value="TreeGrafter"/>
</dbReference>
<dbReference type="HAMAP" id="MF_01428">
    <property type="entry name" value="Glu_Q_tRNA_synth"/>
    <property type="match status" value="1"/>
</dbReference>
<dbReference type="AlphaFoldDB" id="A0A518G8K3"/>
<feature type="binding site" evidence="7">
    <location>
        <position position="234"/>
    </location>
    <ligand>
        <name>L-glutamate</name>
        <dbReference type="ChEBI" id="CHEBI:29985"/>
    </ligand>
</feature>
<keyword evidence="5 7" id="KW-0067">ATP-binding</keyword>
<keyword evidence="2 7" id="KW-0479">Metal-binding</keyword>
<dbReference type="PANTHER" id="PTHR43311">
    <property type="entry name" value="GLUTAMATE--TRNA LIGASE"/>
    <property type="match status" value="1"/>
</dbReference>
<keyword evidence="6 7" id="KW-0030">Aminoacyl-tRNA synthetase</keyword>
<dbReference type="PRINTS" id="PR00987">
    <property type="entry name" value="TRNASYNTHGLU"/>
</dbReference>
<evidence type="ECO:0000313" key="11">
    <source>
        <dbReference type="Proteomes" id="UP000318017"/>
    </source>
</evidence>
<comment type="similarity">
    <text evidence="7">Belongs to the class-I aminoacyl-tRNA synthetase family. GluQ subfamily.</text>
</comment>
<feature type="short sequence motif" description="'KMSKS' region" evidence="7">
    <location>
        <begin position="272"/>
        <end position="276"/>
    </location>
</feature>
<dbReference type="NCBIfam" id="NF004315">
    <property type="entry name" value="PRK05710.1-4"/>
    <property type="match status" value="1"/>
</dbReference>
<dbReference type="RefSeq" id="WP_145079243.1">
    <property type="nucleotide sequence ID" value="NZ_CP036298.1"/>
</dbReference>
<evidence type="ECO:0000256" key="5">
    <source>
        <dbReference type="ARBA" id="ARBA00022840"/>
    </source>
</evidence>
<keyword evidence="8" id="KW-0648">Protein biosynthesis</keyword>
<feature type="short sequence motif" description="'HIGH' region" evidence="7">
    <location>
        <begin position="24"/>
        <end position="34"/>
    </location>
</feature>
<evidence type="ECO:0000256" key="6">
    <source>
        <dbReference type="ARBA" id="ARBA00023146"/>
    </source>
</evidence>
<dbReference type="EMBL" id="CP036298">
    <property type="protein sequence ID" value="QDV24911.1"/>
    <property type="molecule type" value="Genomic_DNA"/>
</dbReference>
<sequence>MDSQTGGEVVANSAATAVVGRLAPSPTGALHLGNARSFLLAWLSVRQQAGTLLLRIEDIDSPRVKSWAIQSTIDDLKWLGLDWDYGPDQGADVFHAPLIQTQRMERYQAVLTQLREQHCLYPCTCTRSEIAEAASAPHESQLEGPVYPGTCRLDSLGERVSQTLTVPPVDANFAWRWAFDDAPQTWTDCVRGTVTAHPASQLGDFVIAKGNGTPAYQLAVVIDDHDMGVTEVVRGDDLVFSTFRQLAILKQLGWTAPRYAHVPLIVGPDGRRLAKRHGDTRIATLRTLGITPEAIVGYLAWSVGLLQELMPLHPNELLGCLTWQSIVSQPTVFDLSRELPILRRLKRGGKRPALGDVDGV</sequence>